<keyword evidence="15" id="KW-1185">Reference proteome</keyword>
<dbReference type="InterPro" id="IPR013328">
    <property type="entry name" value="6PGD_dom2"/>
</dbReference>
<dbReference type="GO" id="GO:0005737">
    <property type="term" value="C:cytoplasm"/>
    <property type="evidence" value="ECO:0007669"/>
    <property type="project" value="UniProtKB-SubCell"/>
</dbReference>
<comment type="similarity">
    <text evidence="3">Belongs to the 3-hydroxyacyl-CoA dehydrogenase family.</text>
</comment>
<dbReference type="OrthoDB" id="9815331at2"/>
<keyword evidence="7 14" id="KW-0560">Oxidoreductase</keyword>
<name>A0A161YGG5_9CLOT</name>
<feature type="domain" description="3-hydroxyacyl-CoA dehydrogenase C-terminal" evidence="12">
    <location>
        <begin position="191"/>
        <end position="289"/>
    </location>
</feature>
<comment type="subcellular location">
    <subcellularLocation>
        <location evidence="1">Cytoplasm</location>
    </subcellularLocation>
</comment>
<dbReference type="GO" id="GO:0019605">
    <property type="term" value="P:butyrate metabolic process"/>
    <property type="evidence" value="ECO:0007669"/>
    <property type="project" value="UniProtKB-UniPathway"/>
</dbReference>
<dbReference type="Pfam" id="PF02737">
    <property type="entry name" value="3HCDH_N"/>
    <property type="match status" value="1"/>
</dbReference>
<evidence type="ECO:0000256" key="3">
    <source>
        <dbReference type="ARBA" id="ARBA00009463"/>
    </source>
</evidence>
<dbReference type="EMBL" id="LWAE01000010">
    <property type="protein sequence ID" value="KZL89242.1"/>
    <property type="molecule type" value="Genomic_DNA"/>
</dbReference>
<evidence type="ECO:0000256" key="5">
    <source>
        <dbReference type="ARBA" id="ARBA00022490"/>
    </source>
</evidence>
<dbReference type="SUPFAM" id="SSF51735">
    <property type="entry name" value="NAD(P)-binding Rossmann-fold domains"/>
    <property type="match status" value="1"/>
</dbReference>
<dbReference type="STRING" id="1121326.CLMAG_54600"/>
<dbReference type="InterPro" id="IPR008927">
    <property type="entry name" value="6-PGluconate_DH-like_C_sf"/>
</dbReference>
<dbReference type="InterPro" id="IPR036291">
    <property type="entry name" value="NAD(P)-bd_dom_sf"/>
</dbReference>
<dbReference type="EC" id="1.1.1.45" evidence="9"/>
<dbReference type="AlphaFoldDB" id="A0A161YGG5"/>
<gene>
    <name evidence="14" type="primary">fadB2</name>
    <name evidence="14" type="ORF">CLMAG_54600</name>
</gene>
<evidence type="ECO:0000256" key="6">
    <source>
        <dbReference type="ARBA" id="ARBA00022553"/>
    </source>
</evidence>
<keyword evidence="5" id="KW-0963">Cytoplasm</keyword>
<evidence type="ECO:0000256" key="8">
    <source>
        <dbReference type="ARBA" id="ARBA00023027"/>
    </source>
</evidence>
<keyword evidence="6" id="KW-0597">Phosphoprotein</keyword>
<evidence type="ECO:0000256" key="2">
    <source>
        <dbReference type="ARBA" id="ARBA00005086"/>
    </source>
</evidence>
<evidence type="ECO:0000256" key="4">
    <source>
        <dbReference type="ARBA" id="ARBA00011738"/>
    </source>
</evidence>
<dbReference type="SUPFAM" id="SSF48179">
    <property type="entry name" value="6-phosphogluconate dehydrogenase C-terminal domain-like"/>
    <property type="match status" value="1"/>
</dbReference>
<evidence type="ECO:0000256" key="11">
    <source>
        <dbReference type="PIRSR" id="PIRSR000105-1"/>
    </source>
</evidence>
<evidence type="ECO:0000256" key="1">
    <source>
        <dbReference type="ARBA" id="ARBA00004496"/>
    </source>
</evidence>
<dbReference type="GO" id="GO:0050104">
    <property type="term" value="F:L-gulonate 3-dehydrogenase activity"/>
    <property type="evidence" value="ECO:0007669"/>
    <property type="project" value="UniProtKB-EC"/>
</dbReference>
<evidence type="ECO:0000313" key="15">
    <source>
        <dbReference type="Proteomes" id="UP000076603"/>
    </source>
</evidence>
<organism evidence="14 15">
    <name type="scientific">Clostridium magnum DSM 2767</name>
    <dbReference type="NCBI Taxonomy" id="1121326"/>
    <lineage>
        <taxon>Bacteria</taxon>
        <taxon>Bacillati</taxon>
        <taxon>Bacillota</taxon>
        <taxon>Clostridia</taxon>
        <taxon>Eubacteriales</taxon>
        <taxon>Clostridiaceae</taxon>
        <taxon>Clostridium</taxon>
    </lineage>
</organism>
<comment type="caution">
    <text evidence="14">The sequence shown here is derived from an EMBL/GenBank/DDBJ whole genome shotgun (WGS) entry which is preliminary data.</text>
</comment>
<dbReference type="RefSeq" id="WP_066629799.1">
    <property type="nucleotide sequence ID" value="NZ_FQXL01000075.1"/>
</dbReference>
<dbReference type="InterPro" id="IPR022694">
    <property type="entry name" value="3-OHacyl-CoA_DH"/>
</dbReference>
<dbReference type="Proteomes" id="UP000076603">
    <property type="component" value="Unassembled WGS sequence"/>
</dbReference>
<keyword evidence="8" id="KW-0520">NAD</keyword>
<dbReference type="InterPro" id="IPR006108">
    <property type="entry name" value="3HC_DH_C"/>
</dbReference>
<dbReference type="Gene3D" id="3.40.50.720">
    <property type="entry name" value="NAD(P)-binding Rossmann-like Domain"/>
    <property type="match status" value="1"/>
</dbReference>
<dbReference type="GO" id="GO:0070403">
    <property type="term" value="F:NAD+ binding"/>
    <property type="evidence" value="ECO:0007669"/>
    <property type="project" value="InterPro"/>
</dbReference>
<proteinExistence type="inferred from homology"/>
<evidence type="ECO:0000256" key="7">
    <source>
        <dbReference type="ARBA" id="ARBA00023002"/>
    </source>
</evidence>
<dbReference type="InterPro" id="IPR006180">
    <property type="entry name" value="3-OHacyl-CoA_DH_CS"/>
</dbReference>
<comment type="subunit">
    <text evidence="4">Homodimer.</text>
</comment>
<dbReference type="InterPro" id="IPR006176">
    <property type="entry name" value="3-OHacyl-CoA_DH_NAD-bd"/>
</dbReference>
<evidence type="ECO:0000313" key="14">
    <source>
        <dbReference type="EMBL" id="KZL89242.1"/>
    </source>
</evidence>
<dbReference type="Gene3D" id="1.10.1040.10">
    <property type="entry name" value="N-(1-d-carboxylethyl)-l-norvaline Dehydrogenase, domain 2"/>
    <property type="match status" value="1"/>
</dbReference>
<evidence type="ECO:0000256" key="9">
    <source>
        <dbReference type="ARBA" id="ARBA00038962"/>
    </source>
</evidence>
<dbReference type="Pfam" id="PF00725">
    <property type="entry name" value="3HCDH"/>
    <property type="match status" value="1"/>
</dbReference>
<accession>A0A161YGG5</accession>
<feature type="site" description="Important for catalytic activity" evidence="11">
    <location>
        <position position="144"/>
    </location>
</feature>
<feature type="domain" description="3-hydroxyacyl-CoA dehydrogenase NAD binding" evidence="13">
    <location>
        <begin position="8"/>
        <end position="187"/>
    </location>
</feature>
<dbReference type="PIRSF" id="PIRSF000105">
    <property type="entry name" value="HCDH"/>
    <property type="match status" value="1"/>
</dbReference>
<dbReference type="PROSITE" id="PS00067">
    <property type="entry name" value="3HCDH"/>
    <property type="match status" value="1"/>
</dbReference>
<dbReference type="PANTHER" id="PTHR48075">
    <property type="entry name" value="3-HYDROXYACYL-COA DEHYDROGENASE FAMILY PROTEIN"/>
    <property type="match status" value="1"/>
</dbReference>
<dbReference type="PANTHER" id="PTHR48075:SF1">
    <property type="entry name" value="LAMBDA-CRYSTALLIN HOMOLOG"/>
    <property type="match status" value="1"/>
</dbReference>
<protein>
    <recommendedName>
        <fullName evidence="10">L-gulonate 3-dehydrogenase</fullName>
        <ecNumber evidence="9">1.1.1.45</ecNumber>
    </recommendedName>
    <alternativeName>
        <fullName evidence="10">L-gulonate 3-dehydrogenase</fullName>
    </alternativeName>
</protein>
<dbReference type="PATRIC" id="fig|1121326.3.peg.5529"/>
<dbReference type="UniPathway" id="UPA00863"/>
<comment type="pathway">
    <text evidence="2">Lipid metabolism; butanoate metabolism.</text>
</comment>
<evidence type="ECO:0000259" key="12">
    <source>
        <dbReference type="Pfam" id="PF00725"/>
    </source>
</evidence>
<evidence type="ECO:0000256" key="10">
    <source>
        <dbReference type="ARBA" id="ARBA00042709"/>
    </source>
</evidence>
<reference evidence="14 15" key="1">
    <citation type="submission" date="2016-04" db="EMBL/GenBank/DDBJ databases">
        <title>Genome sequence of Clostridium magnum DSM 2767.</title>
        <authorList>
            <person name="Poehlein A."/>
            <person name="Uhlig R."/>
            <person name="Fischer R."/>
            <person name="Bahl H."/>
            <person name="Daniel R."/>
        </authorList>
    </citation>
    <scope>NUCLEOTIDE SEQUENCE [LARGE SCALE GENOMIC DNA]</scope>
    <source>
        <strain evidence="14 15">DSM 2767</strain>
    </source>
</reference>
<sequence>MKLENVKHIGIIGTGMIGTSMAVLFTGHGYKTTLFAVSPELQKSSKEKYDRFYQDFVDRNMMTKEQVGICEKYLNYTLDYNDLADVDVVVECVFEELQVKFNIYKNIEKYCTNAKAIISTTSALSVDDLVDGLDKYKDIMVVAHPFNPPHLVPFFEVVKSKYTRDGVTEHVVELLEAVNRKVVVLKKSAPGFIANRLQHALFREAIYIVESGIADARDVDIAAMYSFMPRYTSIGIFEHLDNSGVDLNYNIENYLFPSLSSAQCAPKLICDKMDAKEYGVKSGKGIYDWSKVDMKDFSERISAPYWNYFNWKLPTE</sequence>
<evidence type="ECO:0000259" key="13">
    <source>
        <dbReference type="Pfam" id="PF02737"/>
    </source>
</evidence>